<dbReference type="PANTHER" id="PTHR11654">
    <property type="entry name" value="OLIGOPEPTIDE TRANSPORTER-RELATED"/>
    <property type="match status" value="1"/>
</dbReference>
<protein>
    <submittedName>
        <fullName evidence="2">Protein NRT1/ PTR FAMILY 8.5</fullName>
    </submittedName>
</protein>
<dbReference type="SUPFAM" id="SSF103473">
    <property type="entry name" value="MFS general substrate transporter"/>
    <property type="match status" value="1"/>
</dbReference>
<name>A0AAV8GYV4_9POAL</name>
<keyword evidence="1" id="KW-1133">Transmembrane helix</keyword>
<keyword evidence="1" id="KW-0812">Transmembrane</keyword>
<accession>A0AAV8GYV4</accession>
<proteinExistence type="predicted"/>
<dbReference type="InterPro" id="IPR036259">
    <property type="entry name" value="MFS_trans_sf"/>
</dbReference>
<feature type="transmembrane region" description="Helical" evidence="1">
    <location>
        <begin position="97"/>
        <end position="121"/>
    </location>
</feature>
<keyword evidence="3" id="KW-1185">Reference proteome</keyword>
<dbReference type="Proteomes" id="UP001140206">
    <property type="component" value="Chromosome 1"/>
</dbReference>
<reference evidence="2" key="1">
    <citation type="submission" date="2022-08" db="EMBL/GenBank/DDBJ databases">
        <authorList>
            <person name="Marques A."/>
        </authorList>
    </citation>
    <scope>NUCLEOTIDE SEQUENCE</scope>
    <source>
        <strain evidence="2">RhyPub2mFocal</strain>
        <tissue evidence="2">Leaves</tissue>
    </source>
</reference>
<evidence type="ECO:0000313" key="2">
    <source>
        <dbReference type="EMBL" id="KAJ4808890.1"/>
    </source>
</evidence>
<comment type="caution">
    <text evidence="2">The sequence shown here is derived from an EMBL/GenBank/DDBJ whole genome shotgun (WGS) entry which is preliminary data.</text>
</comment>
<dbReference type="EMBL" id="JAMFTS010000001">
    <property type="protein sequence ID" value="KAJ4808890.1"/>
    <property type="molecule type" value="Genomic_DNA"/>
</dbReference>
<organism evidence="2 3">
    <name type="scientific">Rhynchospora pubera</name>
    <dbReference type="NCBI Taxonomy" id="906938"/>
    <lineage>
        <taxon>Eukaryota</taxon>
        <taxon>Viridiplantae</taxon>
        <taxon>Streptophyta</taxon>
        <taxon>Embryophyta</taxon>
        <taxon>Tracheophyta</taxon>
        <taxon>Spermatophyta</taxon>
        <taxon>Magnoliopsida</taxon>
        <taxon>Liliopsida</taxon>
        <taxon>Poales</taxon>
        <taxon>Cyperaceae</taxon>
        <taxon>Cyperoideae</taxon>
        <taxon>Rhynchosporeae</taxon>
        <taxon>Rhynchospora</taxon>
    </lineage>
</organism>
<dbReference type="AlphaFoldDB" id="A0AAV8GYV4"/>
<sequence length="147" mass="16219">MAEAEDRYTKDGTTDLKGNPSVKKDTGTWKACPYILANECCERLAYYGMSTNLVNFMKDRLNEGSAAAANNVTNWSGSCYITPLIGAFLADAYLGRFWTISSFMMVYIAGLTLLTLSHLLMVSSQNALMASATQQEARQGLYLLHFT</sequence>
<keyword evidence="1" id="KW-0472">Membrane</keyword>
<evidence type="ECO:0000256" key="1">
    <source>
        <dbReference type="SAM" id="Phobius"/>
    </source>
</evidence>
<dbReference type="Gene3D" id="1.20.1250.20">
    <property type="entry name" value="MFS general substrate transporter like domains"/>
    <property type="match status" value="1"/>
</dbReference>
<gene>
    <name evidence="2" type="ORF">LUZ62_021456</name>
</gene>
<evidence type="ECO:0000313" key="3">
    <source>
        <dbReference type="Proteomes" id="UP001140206"/>
    </source>
</evidence>